<accession>A0A4Y3WUE7</accession>
<feature type="region of interest" description="Disordered" evidence="1">
    <location>
        <begin position="44"/>
        <end position="64"/>
    </location>
</feature>
<feature type="compositionally biased region" description="Polar residues" evidence="1">
    <location>
        <begin position="47"/>
        <end position="64"/>
    </location>
</feature>
<comment type="caution">
    <text evidence="2">The sequence shown here is derived from an EMBL/GenBank/DDBJ whole genome shotgun (WGS) entry which is preliminary data.</text>
</comment>
<evidence type="ECO:0000313" key="3">
    <source>
        <dbReference type="Proteomes" id="UP000320338"/>
    </source>
</evidence>
<gene>
    <name evidence="2" type="ORF">PHY01_32590</name>
</gene>
<evidence type="ECO:0000313" key="2">
    <source>
        <dbReference type="EMBL" id="GEC20976.1"/>
    </source>
</evidence>
<proteinExistence type="predicted"/>
<keyword evidence="3" id="KW-1185">Reference proteome</keyword>
<reference evidence="2 3" key="1">
    <citation type="submission" date="2019-06" db="EMBL/GenBank/DDBJ databases">
        <title>Whole genome shotgun sequence of Pseudonocardia hydrocarbonoxydans NBRC 14498.</title>
        <authorList>
            <person name="Hosoyama A."/>
            <person name="Uohara A."/>
            <person name="Ohji S."/>
            <person name="Ichikawa N."/>
        </authorList>
    </citation>
    <scope>NUCLEOTIDE SEQUENCE [LARGE SCALE GENOMIC DNA]</scope>
    <source>
        <strain evidence="2 3">NBRC 14498</strain>
    </source>
</reference>
<dbReference type="RefSeq" id="WP_170183835.1">
    <property type="nucleotide sequence ID" value="NZ_BAAARZ010000007.1"/>
</dbReference>
<evidence type="ECO:0000256" key="1">
    <source>
        <dbReference type="SAM" id="MobiDB-lite"/>
    </source>
</evidence>
<name>A0A4Y3WUE7_9PSEU</name>
<dbReference type="AlphaFoldDB" id="A0A4Y3WUE7"/>
<dbReference type="EMBL" id="BJNG01000026">
    <property type="protein sequence ID" value="GEC20976.1"/>
    <property type="molecule type" value="Genomic_DNA"/>
</dbReference>
<dbReference type="Proteomes" id="UP000320338">
    <property type="component" value="Unassembled WGS sequence"/>
</dbReference>
<organism evidence="2 3">
    <name type="scientific">Pseudonocardia hydrocarbonoxydans</name>
    <dbReference type="NCBI Taxonomy" id="76726"/>
    <lineage>
        <taxon>Bacteria</taxon>
        <taxon>Bacillati</taxon>
        <taxon>Actinomycetota</taxon>
        <taxon>Actinomycetes</taxon>
        <taxon>Pseudonocardiales</taxon>
        <taxon>Pseudonocardiaceae</taxon>
        <taxon>Pseudonocardia</taxon>
    </lineage>
</organism>
<sequence>MAAPLLPAALGPDARLAVEIAWGADLMADPATWTWTDITGDVRQDPGISTTLGRGDEASTSQPAATTLTLDNTGARYSLGPQSPNYPNVRRNTPVRVRIDPGDGAYRVVFQGGAVGFTPSWNLAGTDATVTLEAAGTLRRLLQGNTPVISPIRRALLERSDVVAYWPCEDGPEATVLASGLAGGNPMTYSGAPDLASSDAFLASAPLPLLKGSTFTGSVPNHPGSGAVQVRALVEFPTTAQATAGVLVPLLRVYTTGTAARWDLYYEISPTSGNGLISGTVYDRFGTVLADTVGVGYNLNIPPLARRWSLEMVQSGGNINWRFSTITADSAAAGYTNGPVVTGATVGTVVAVQINPDGILDDVTVGHISVQNAQTSLFDDLAELNAYIGEVTFVRYRRVCAENGIPELVLGDSTSFNQPTDRMGPQTVAPVLALLRETESVDQGVLFDGVSAGLRFHSRRYIENRAVVLTVSAGDARLASPFGPTDDDQRTRNRVEAKRAGGSSVVLEDATGPLGVQTIGLYDDSIDVNVQGDEALPLYAGWLLAKGTVEGYRYPTLTVDLLATPDLAAAWLALLPGDRIDVTGLDQVLPGHPEGTLSLLVEGISNEITATTWTGTARCSPYDTWRVGVVATDTGDTGAYVARADTDGCVLAAAAPAGSTSISITTTSGPLWTTTADDMPYDLEIAGRRVTVTACSDPTSPQTMTIAPSPTALPTGAPVRLWQPARAGL</sequence>
<protein>
    <submittedName>
        <fullName evidence="2">Uncharacterized protein</fullName>
    </submittedName>
</protein>